<protein>
    <submittedName>
        <fullName evidence="2">Uncharacterized protein</fullName>
    </submittedName>
</protein>
<sequence>RADQLRSASQPENHRRDAWRRWYGYAAVGNQGRGLSACLVPGPARRSGTGRNPLRQGQPFGQAAYHAGQESAGQPELRLVLRSGTVLLQQP</sequence>
<feature type="non-terminal residue" evidence="2">
    <location>
        <position position="1"/>
    </location>
</feature>
<evidence type="ECO:0000256" key="1">
    <source>
        <dbReference type="SAM" id="MobiDB-lite"/>
    </source>
</evidence>
<reference evidence="2" key="1">
    <citation type="journal article" date="2019" name="Sci. Rep.">
        <title>Draft genome of Tanacetum cinerariifolium, the natural source of mosquito coil.</title>
        <authorList>
            <person name="Yamashiro T."/>
            <person name="Shiraishi A."/>
            <person name="Satake H."/>
            <person name="Nakayama K."/>
        </authorList>
    </citation>
    <scope>NUCLEOTIDE SEQUENCE</scope>
</reference>
<dbReference type="AlphaFoldDB" id="A0A699WNY8"/>
<feature type="region of interest" description="Disordered" evidence="1">
    <location>
        <begin position="41"/>
        <end position="73"/>
    </location>
</feature>
<dbReference type="EMBL" id="BKCJ011724835">
    <property type="protein sequence ID" value="GFD48549.1"/>
    <property type="molecule type" value="Genomic_DNA"/>
</dbReference>
<gene>
    <name evidence="2" type="ORF">Tci_920518</name>
</gene>
<proteinExistence type="predicted"/>
<accession>A0A699WNY8</accession>
<organism evidence="2">
    <name type="scientific">Tanacetum cinerariifolium</name>
    <name type="common">Dalmatian daisy</name>
    <name type="synonym">Chrysanthemum cinerariifolium</name>
    <dbReference type="NCBI Taxonomy" id="118510"/>
    <lineage>
        <taxon>Eukaryota</taxon>
        <taxon>Viridiplantae</taxon>
        <taxon>Streptophyta</taxon>
        <taxon>Embryophyta</taxon>
        <taxon>Tracheophyta</taxon>
        <taxon>Spermatophyta</taxon>
        <taxon>Magnoliopsida</taxon>
        <taxon>eudicotyledons</taxon>
        <taxon>Gunneridae</taxon>
        <taxon>Pentapetalae</taxon>
        <taxon>asterids</taxon>
        <taxon>campanulids</taxon>
        <taxon>Asterales</taxon>
        <taxon>Asteraceae</taxon>
        <taxon>Asteroideae</taxon>
        <taxon>Anthemideae</taxon>
        <taxon>Anthemidinae</taxon>
        <taxon>Tanacetum</taxon>
    </lineage>
</organism>
<evidence type="ECO:0000313" key="2">
    <source>
        <dbReference type="EMBL" id="GFD48549.1"/>
    </source>
</evidence>
<name>A0A699WNY8_TANCI</name>
<comment type="caution">
    <text evidence="2">The sequence shown here is derived from an EMBL/GenBank/DDBJ whole genome shotgun (WGS) entry which is preliminary data.</text>
</comment>